<organism evidence="1">
    <name type="scientific">mine drainage metagenome</name>
    <dbReference type="NCBI Taxonomy" id="410659"/>
    <lineage>
        <taxon>unclassified sequences</taxon>
        <taxon>metagenomes</taxon>
        <taxon>ecological metagenomes</taxon>
    </lineage>
</organism>
<evidence type="ECO:0000313" key="1">
    <source>
        <dbReference type="EMBL" id="OIQ63217.1"/>
    </source>
</evidence>
<dbReference type="AlphaFoldDB" id="A0A1J5NVH7"/>
<name>A0A1J5NVH7_9ZZZZ</name>
<comment type="caution">
    <text evidence="1">The sequence shown here is derived from an EMBL/GenBank/DDBJ whole genome shotgun (WGS) entry which is preliminary data.</text>
</comment>
<protein>
    <submittedName>
        <fullName evidence="1">Uncharacterized protein</fullName>
    </submittedName>
</protein>
<proteinExistence type="predicted"/>
<sequence length="154" mass="17449">MREHLLGTRDQRLNLCEFLRILPRHLLERRGHVLHRDAGELGKLAEKAHLRDLRRSHEPVEITLPGFFGFADPLFDSLGDLRMLQRLLYFRIQSVDRTVAALVCGLARCLLGGGLVGLCLVSFRQFESVQLGGVGIVRERFGTHRIDPRGECLA</sequence>
<dbReference type="EMBL" id="MLJW01009198">
    <property type="protein sequence ID" value="OIQ63217.1"/>
    <property type="molecule type" value="Genomic_DNA"/>
</dbReference>
<gene>
    <name evidence="1" type="ORF">GALL_552420</name>
</gene>
<accession>A0A1J5NVH7</accession>
<reference evidence="1" key="1">
    <citation type="submission" date="2016-10" db="EMBL/GenBank/DDBJ databases">
        <title>Sequence of Gallionella enrichment culture.</title>
        <authorList>
            <person name="Poehlein A."/>
            <person name="Muehling M."/>
            <person name="Daniel R."/>
        </authorList>
    </citation>
    <scope>NUCLEOTIDE SEQUENCE</scope>
</reference>